<evidence type="ECO:0000256" key="5">
    <source>
        <dbReference type="ARBA" id="ARBA00023002"/>
    </source>
</evidence>
<sequence length="597" mass="68266">MPPPGVLFLLGVLPPISLAAIAVYVTTHLLRSYFEIYVPAAVSILTFLLLYPSYKAAAIAWDVHSQKREAAAMGAVEVPLWEAKWPGGLDLLLLIAKKIENGYPGEVFNWPLQHVGQIFRFRAFWVNQIFTSDPEHMKTILAIDFNKFEKGKWFTETLSAMLGTGVLNSDGEMWKFHRTMTRPFFTRDRTSHFDIFERHSDEAILQMTTRLNEDCAIDFQDVIWRFTLDSATEFLFGSCVHSLSDGLPYPHFHPKSKSASSDNDNRSLSFASALEEAMYVVSRRARIGPIWPLLEIFNDKSRRSMKVIERFLDPIIRHALERKRLMVGDGEGREKSGEIGDDETLLDHLVKSTEDMSILKDEVINMMIAGRDTTATTLTYAFYFLALHPHVLERLRGEILANVGHSRRPTFDDIREMKYLRAVINETLRLFPPVPFNLRTSINATTLPALKPGAKPFYIPALTNVTYSVFTMHRRTDLWGPDAQEFDPDRFIDSRLNKYLTPNPAIFQPFSIGPRICLGQQFAYNEASFMLVRLLQRFDGITLDSAAQPPDSRPPPEWVLAEGRQAKEQVWPKSHITMYSHKGLWLRLRAASRENEP</sequence>
<dbReference type="InterPro" id="IPR047146">
    <property type="entry name" value="Cyt_P450_E_CYP52_fungi"/>
</dbReference>
<dbReference type="EMBL" id="ML170161">
    <property type="protein sequence ID" value="TDL26691.1"/>
    <property type="molecule type" value="Genomic_DNA"/>
</dbReference>
<dbReference type="OrthoDB" id="1470350at2759"/>
<dbReference type="PRINTS" id="PR00385">
    <property type="entry name" value="P450"/>
</dbReference>
<organism evidence="11 12">
    <name type="scientific">Rickenella mellea</name>
    <dbReference type="NCBI Taxonomy" id="50990"/>
    <lineage>
        <taxon>Eukaryota</taxon>
        <taxon>Fungi</taxon>
        <taxon>Dikarya</taxon>
        <taxon>Basidiomycota</taxon>
        <taxon>Agaricomycotina</taxon>
        <taxon>Agaricomycetes</taxon>
        <taxon>Hymenochaetales</taxon>
        <taxon>Rickenellaceae</taxon>
        <taxon>Rickenella</taxon>
    </lineage>
</organism>
<gene>
    <name evidence="11" type="ORF">BD410DRAFT_783803</name>
</gene>
<keyword evidence="4 8" id="KW-0479">Metal-binding</keyword>
<dbReference type="PANTHER" id="PTHR24287:SF1">
    <property type="entry name" value="P450, PUTATIVE (EUROFUNG)-RELATED"/>
    <property type="match status" value="1"/>
</dbReference>
<dbReference type="InterPro" id="IPR002401">
    <property type="entry name" value="Cyt_P450_E_grp-I"/>
</dbReference>
<keyword evidence="3 8" id="KW-0349">Heme</keyword>
<reference evidence="11 12" key="1">
    <citation type="submission" date="2018-06" db="EMBL/GenBank/DDBJ databases">
        <title>A transcriptomic atlas of mushroom development highlights an independent origin of complex multicellularity.</title>
        <authorList>
            <consortium name="DOE Joint Genome Institute"/>
            <person name="Krizsan K."/>
            <person name="Almasi E."/>
            <person name="Merenyi Z."/>
            <person name="Sahu N."/>
            <person name="Viragh M."/>
            <person name="Koszo T."/>
            <person name="Mondo S."/>
            <person name="Kiss B."/>
            <person name="Balint B."/>
            <person name="Kues U."/>
            <person name="Barry K."/>
            <person name="Hegedus J.C."/>
            <person name="Henrissat B."/>
            <person name="Johnson J."/>
            <person name="Lipzen A."/>
            <person name="Ohm R."/>
            <person name="Nagy I."/>
            <person name="Pangilinan J."/>
            <person name="Yan J."/>
            <person name="Xiong Y."/>
            <person name="Grigoriev I.V."/>
            <person name="Hibbett D.S."/>
            <person name="Nagy L.G."/>
        </authorList>
    </citation>
    <scope>NUCLEOTIDE SEQUENCE [LARGE SCALE GENOMIC DNA]</scope>
    <source>
        <strain evidence="11 12">SZMC22713</strain>
    </source>
</reference>
<dbReference type="Pfam" id="PF00067">
    <property type="entry name" value="p450"/>
    <property type="match status" value="1"/>
</dbReference>
<evidence type="ECO:0000256" key="3">
    <source>
        <dbReference type="ARBA" id="ARBA00022617"/>
    </source>
</evidence>
<evidence type="ECO:0000256" key="4">
    <source>
        <dbReference type="ARBA" id="ARBA00022723"/>
    </source>
</evidence>
<accession>A0A4Y7QHF7</accession>
<dbReference type="PANTHER" id="PTHR24287">
    <property type="entry name" value="P450, PUTATIVE (EUROFUNG)-RELATED"/>
    <property type="match status" value="1"/>
</dbReference>
<name>A0A4Y7QHF7_9AGAM</name>
<feature type="transmembrane region" description="Helical" evidence="10">
    <location>
        <begin position="36"/>
        <end position="54"/>
    </location>
</feature>
<comment type="similarity">
    <text evidence="2 9">Belongs to the cytochrome P450 family.</text>
</comment>
<dbReference type="CDD" id="cd11063">
    <property type="entry name" value="CYP52"/>
    <property type="match status" value="1"/>
</dbReference>
<feature type="transmembrane region" description="Helical" evidence="10">
    <location>
        <begin position="6"/>
        <end position="24"/>
    </location>
</feature>
<keyword evidence="5 9" id="KW-0560">Oxidoreductase</keyword>
<evidence type="ECO:0000256" key="9">
    <source>
        <dbReference type="RuleBase" id="RU000461"/>
    </source>
</evidence>
<dbReference type="GO" id="GO:0005506">
    <property type="term" value="F:iron ion binding"/>
    <property type="evidence" value="ECO:0007669"/>
    <property type="project" value="InterPro"/>
</dbReference>
<keyword evidence="10" id="KW-0812">Transmembrane</keyword>
<proteinExistence type="inferred from homology"/>
<dbReference type="GO" id="GO:0004497">
    <property type="term" value="F:monooxygenase activity"/>
    <property type="evidence" value="ECO:0007669"/>
    <property type="project" value="UniProtKB-KW"/>
</dbReference>
<evidence type="ECO:0000256" key="8">
    <source>
        <dbReference type="PIRSR" id="PIRSR602401-1"/>
    </source>
</evidence>
<feature type="binding site" description="axial binding residue" evidence="8">
    <location>
        <position position="517"/>
    </location>
    <ligand>
        <name>heme</name>
        <dbReference type="ChEBI" id="CHEBI:30413"/>
    </ligand>
    <ligandPart>
        <name>Fe</name>
        <dbReference type="ChEBI" id="CHEBI:18248"/>
    </ligandPart>
</feature>
<evidence type="ECO:0000256" key="10">
    <source>
        <dbReference type="SAM" id="Phobius"/>
    </source>
</evidence>
<evidence type="ECO:0000256" key="1">
    <source>
        <dbReference type="ARBA" id="ARBA00001971"/>
    </source>
</evidence>
<keyword evidence="10" id="KW-1133">Transmembrane helix</keyword>
<keyword evidence="12" id="KW-1185">Reference proteome</keyword>
<dbReference type="InterPro" id="IPR036396">
    <property type="entry name" value="Cyt_P450_sf"/>
</dbReference>
<keyword evidence="6 8" id="KW-0408">Iron</keyword>
<keyword evidence="7 9" id="KW-0503">Monooxygenase</keyword>
<evidence type="ECO:0000256" key="2">
    <source>
        <dbReference type="ARBA" id="ARBA00010617"/>
    </source>
</evidence>
<evidence type="ECO:0000256" key="7">
    <source>
        <dbReference type="ARBA" id="ARBA00023033"/>
    </source>
</evidence>
<dbReference type="STRING" id="50990.A0A4Y7QHF7"/>
<dbReference type="PRINTS" id="PR00463">
    <property type="entry name" value="EP450I"/>
</dbReference>
<dbReference type="Gene3D" id="1.10.630.10">
    <property type="entry name" value="Cytochrome P450"/>
    <property type="match status" value="1"/>
</dbReference>
<dbReference type="InterPro" id="IPR001128">
    <property type="entry name" value="Cyt_P450"/>
</dbReference>
<evidence type="ECO:0000313" key="12">
    <source>
        <dbReference type="Proteomes" id="UP000294933"/>
    </source>
</evidence>
<dbReference type="SUPFAM" id="SSF48264">
    <property type="entry name" value="Cytochrome P450"/>
    <property type="match status" value="1"/>
</dbReference>
<dbReference type="AlphaFoldDB" id="A0A4Y7QHF7"/>
<dbReference type="PROSITE" id="PS00086">
    <property type="entry name" value="CYTOCHROME_P450"/>
    <property type="match status" value="1"/>
</dbReference>
<keyword evidence="10" id="KW-0472">Membrane</keyword>
<evidence type="ECO:0000313" key="11">
    <source>
        <dbReference type="EMBL" id="TDL26691.1"/>
    </source>
</evidence>
<protein>
    <submittedName>
        <fullName evidence="11">Cytochrome P450 monooxygenase pc-2</fullName>
    </submittedName>
</protein>
<dbReference type="InterPro" id="IPR017972">
    <property type="entry name" value="Cyt_P450_CS"/>
</dbReference>
<dbReference type="VEuPathDB" id="FungiDB:BD410DRAFT_783803"/>
<evidence type="ECO:0000256" key="6">
    <source>
        <dbReference type="ARBA" id="ARBA00023004"/>
    </source>
</evidence>
<comment type="cofactor">
    <cofactor evidence="1 8">
        <name>heme</name>
        <dbReference type="ChEBI" id="CHEBI:30413"/>
    </cofactor>
</comment>
<dbReference type="Proteomes" id="UP000294933">
    <property type="component" value="Unassembled WGS sequence"/>
</dbReference>
<dbReference type="GO" id="GO:0016705">
    <property type="term" value="F:oxidoreductase activity, acting on paired donors, with incorporation or reduction of molecular oxygen"/>
    <property type="evidence" value="ECO:0007669"/>
    <property type="project" value="InterPro"/>
</dbReference>
<dbReference type="GO" id="GO:0020037">
    <property type="term" value="F:heme binding"/>
    <property type="evidence" value="ECO:0007669"/>
    <property type="project" value="InterPro"/>
</dbReference>